<sequence>MPDALAVAVTNTNPNSCVYVQTGRLCKPWKLSRDGYTFMAVLESGVVNGIFQGKQVVDGFIVKVYDDGYGIPTVGLGHKVLPQDNLRIGDVVPVQRCRDFFAVNLRPVEDVINREVRVALYQHEYDALVSILFNSGPNHRPHDPWPTSRSSYLAGFLNRGEYERMRDVILEFVAQRIPWRRRLEARLFESGNYDARH</sequence>
<name>A0A4P7CSZ0_9BURK</name>
<evidence type="ECO:0000256" key="1">
    <source>
        <dbReference type="ARBA" id="ARBA00022529"/>
    </source>
</evidence>
<protein>
    <recommendedName>
        <fullName evidence="3">Lysozyme</fullName>
        <ecNumber evidence="3">3.2.1.17</ecNumber>
    </recommendedName>
</protein>
<dbReference type="GO" id="GO:0031640">
    <property type="term" value="P:killing of cells of another organism"/>
    <property type="evidence" value="ECO:0007669"/>
    <property type="project" value="UniProtKB-KW"/>
</dbReference>
<keyword evidence="3" id="KW-0326">Glycosidase</keyword>
<dbReference type="PANTHER" id="PTHR38107:SF3">
    <property type="entry name" value="LYSOZYME RRRD-RELATED"/>
    <property type="match status" value="1"/>
</dbReference>
<proteinExistence type="inferred from homology"/>
<evidence type="ECO:0000256" key="3">
    <source>
        <dbReference type="RuleBase" id="RU003788"/>
    </source>
</evidence>
<dbReference type="PANTHER" id="PTHR38107">
    <property type="match status" value="1"/>
</dbReference>
<reference evidence="4 5" key="1">
    <citation type="submission" date="2019-03" db="EMBL/GenBank/DDBJ databases">
        <title>Paraburkholderia sp. 7MH5, isolated from subtropical forest soil.</title>
        <authorList>
            <person name="Gao Z.-H."/>
            <person name="Qiu L.-H."/>
        </authorList>
    </citation>
    <scope>NUCLEOTIDE SEQUENCE [LARGE SCALE GENOMIC DNA]</scope>
    <source>
        <strain evidence="4 5">7MH5</strain>
    </source>
</reference>
<comment type="catalytic activity">
    <reaction evidence="3">
        <text>Hydrolysis of (1-&gt;4)-beta-linkages between N-acetylmuramic acid and N-acetyl-D-glucosamine residues in a peptidoglycan and between N-acetyl-D-glucosamine residues in chitodextrins.</text>
        <dbReference type="EC" id="3.2.1.17"/>
    </reaction>
</comment>
<dbReference type="KEGG" id="ppai:E1956_17625"/>
<evidence type="ECO:0000313" key="5">
    <source>
        <dbReference type="Proteomes" id="UP000295727"/>
    </source>
</evidence>
<dbReference type="Pfam" id="PF00959">
    <property type="entry name" value="Phage_lysozyme"/>
    <property type="match status" value="1"/>
</dbReference>
<dbReference type="EC" id="3.2.1.17" evidence="3"/>
<dbReference type="GO" id="GO:0003796">
    <property type="term" value="F:lysozyme activity"/>
    <property type="evidence" value="ECO:0007669"/>
    <property type="project" value="UniProtKB-EC"/>
</dbReference>
<comment type="similarity">
    <text evidence="3">Belongs to the glycosyl hydrolase 24 family.</text>
</comment>
<dbReference type="SUPFAM" id="SSF53955">
    <property type="entry name" value="Lysozyme-like"/>
    <property type="match status" value="1"/>
</dbReference>
<accession>A0A4P7CSZ0</accession>
<organism evidence="4 5">
    <name type="scientific">Paraburkholderia pallida</name>
    <dbReference type="NCBI Taxonomy" id="2547399"/>
    <lineage>
        <taxon>Bacteria</taxon>
        <taxon>Pseudomonadati</taxon>
        <taxon>Pseudomonadota</taxon>
        <taxon>Betaproteobacteria</taxon>
        <taxon>Burkholderiales</taxon>
        <taxon>Burkholderiaceae</taxon>
        <taxon>Paraburkholderia</taxon>
    </lineage>
</organism>
<dbReference type="OrthoDB" id="5327667at2"/>
<dbReference type="InterPro" id="IPR023347">
    <property type="entry name" value="Lysozyme_dom_sf"/>
</dbReference>
<dbReference type="GO" id="GO:0042742">
    <property type="term" value="P:defense response to bacterium"/>
    <property type="evidence" value="ECO:0007669"/>
    <property type="project" value="UniProtKB-KW"/>
</dbReference>
<gene>
    <name evidence="4" type="ORF">E1956_17625</name>
</gene>
<dbReference type="GO" id="GO:0009253">
    <property type="term" value="P:peptidoglycan catabolic process"/>
    <property type="evidence" value="ECO:0007669"/>
    <property type="project" value="InterPro"/>
</dbReference>
<dbReference type="InterPro" id="IPR051018">
    <property type="entry name" value="Bacteriophage_GH24"/>
</dbReference>
<keyword evidence="5" id="KW-1185">Reference proteome</keyword>
<dbReference type="InterPro" id="IPR023346">
    <property type="entry name" value="Lysozyme-like_dom_sf"/>
</dbReference>
<dbReference type="AlphaFoldDB" id="A0A4P7CSZ0"/>
<dbReference type="InterPro" id="IPR002196">
    <property type="entry name" value="Glyco_hydro_24"/>
</dbReference>
<dbReference type="GO" id="GO:0016998">
    <property type="term" value="P:cell wall macromolecule catabolic process"/>
    <property type="evidence" value="ECO:0007669"/>
    <property type="project" value="InterPro"/>
</dbReference>
<dbReference type="Proteomes" id="UP000295727">
    <property type="component" value="Chromosome 2"/>
</dbReference>
<dbReference type="RefSeq" id="WP_134751434.1">
    <property type="nucleotide sequence ID" value="NZ_CP038149.1"/>
</dbReference>
<evidence type="ECO:0000313" key="4">
    <source>
        <dbReference type="EMBL" id="QBQ99055.1"/>
    </source>
</evidence>
<keyword evidence="1 3" id="KW-0929">Antimicrobial</keyword>
<dbReference type="EMBL" id="CP038149">
    <property type="protein sequence ID" value="QBQ99055.1"/>
    <property type="molecule type" value="Genomic_DNA"/>
</dbReference>
<keyword evidence="3" id="KW-0378">Hydrolase</keyword>
<dbReference type="Gene3D" id="1.10.530.40">
    <property type="match status" value="1"/>
</dbReference>
<keyword evidence="2 3" id="KW-0081">Bacteriolytic enzyme</keyword>
<evidence type="ECO:0000256" key="2">
    <source>
        <dbReference type="ARBA" id="ARBA00022638"/>
    </source>
</evidence>